<accession>A0A816DDX1</accession>
<keyword evidence="3" id="KW-1185">Reference proteome</keyword>
<dbReference type="PANTHER" id="PTHR12277:SF81">
    <property type="entry name" value="PROTEIN ABHD13"/>
    <property type="match status" value="1"/>
</dbReference>
<feature type="domain" description="Serine aminopeptidase S33" evidence="1">
    <location>
        <begin position="190"/>
        <end position="236"/>
    </location>
</feature>
<dbReference type="AlphaFoldDB" id="A0A816DDX1"/>
<sequence length="255" mass="28835">MISSIVNTVLYPRPNPPHYSLTSHPNYLIWIPSNGSISSIPCFYFQASPERPLIIWSHGNGCDIGTMVPLLSLLNRTLSINILIYEYPGYGLCIGQTPSEDKINRHTQQAYTFARSILRFPPDRIVFYGHSIGSGTACMMVASLIQNRIPVGGLILQSPYQSLTDLVKQKAGFFRLFISELGWNNHNVIQVITCPVLFIHGKQDDLISYDNSIKLYNACPSHKKHIVLIDNADHNTIDTRTVLQAVQRFLYMYLH</sequence>
<dbReference type="Gene3D" id="3.40.50.1820">
    <property type="entry name" value="alpha/beta hydrolase"/>
    <property type="match status" value="1"/>
</dbReference>
<dbReference type="Proteomes" id="UP000663828">
    <property type="component" value="Unassembled WGS sequence"/>
</dbReference>
<organism evidence="2 3">
    <name type="scientific">Adineta ricciae</name>
    <name type="common">Rotifer</name>
    <dbReference type="NCBI Taxonomy" id="249248"/>
    <lineage>
        <taxon>Eukaryota</taxon>
        <taxon>Metazoa</taxon>
        <taxon>Spiralia</taxon>
        <taxon>Gnathifera</taxon>
        <taxon>Rotifera</taxon>
        <taxon>Eurotatoria</taxon>
        <taxon>Bdelloidea</taxon>
        <taxon>Adinetida</taxon>
        <taxon>Adinetidae</taxon>
        <taxon>Adineta</taxon>
    </lineage>
</organism>
<evidence type="ECO:0000259" key="1">
    <source>
        <dbReference type="Pfam" id="PF12146"/>
    </source>
</evidence>
<dbReference type="EMBL" id="CAJNOR010008671">
    <property type="protein sequence ID" value="CAF1636028.1"/>
    <property type="molecule type" value="Genomic_DNA"/>
</dbReference>
<comment type="caution">
    <text evidence="2">The sequence shown here is derived from an EMBL/GenBank/DDBJ whole genome shotgun (WGS) entry which is preliminary data.</text>
</comment>
<reference evidence="2" key="1">
    <citation type="submission" date="2021-02" db="EMBL/GenBank/DDBJ databases">
        <authorList>
            <person name="Nowell W R."/>
        </authorList>
    </citation>
    <scope>NUCLEOTIDE SEQUENCE</scope>
</reference>
<dbReference type="Pfam" id="PF12146">
    <property type="entry name" value="Hydrolase_4"/>
    <property type="match status" value="1"/>
</dbReference>
<dbReference type="InterPro" id="IPR029058">
    <property type="entry name" value="AB_hydrolase_fold"/>
</dbReference>
<dbReference type="SUPFAM" id="SSF53474">
    <property type="entry name" value="alpha/beta-Hydrolases"/>
    <property type="match status" value="1"/>
</dbReference>
<name>A0A816DDX1_ADIRI</name>
<evidence type="ECO:0000313" key="3">
    <source>
        <dbReference type="Proteomes" id="UP000663828"/>
    </source>
</evidence>
<dbReference type="PANTHER" id="PTHR12277">
    <property type="entry name" value="ALPHA/BETA HYDROLASE DOMAIN-CONTAINING PROTEIN"/>
    <property type="match status" value="1"/>
</dbReference>
<gene>
    <name evidence="2" type="ORF">XAT740_LOCUS52487</name>
</gene>
<dbReference type="InterPro" id="IPR022742">
    <property type="entry name" value="Hydrolase_4"/>
</dbReference>
<proteinExistence type="predicted"/>
<evidence type="ECO:0000313" key="2">
    <source>
        <dbReference type="EMBL" id="CAF1636028.1"/>
    </source>
</evidence>
<protein>
    <recommendedName>
        <fullName evidence="1">Serine aminopeptidase S33 domain-containing protein</fullName>
    </recommendedName>
</protein>